<keyword evidence="2" id="KW-0575">Peroxidase</keyword>
<evidence type="ECO:0000313" key="2">
    <source>
        <dbReference type="EMBL" id="EQD27133.1"/>
    </source>
</evidence>
<evidence type="ECO:0000259" key="1">
    <source>
        <dbReference type="Pfam" id="PF02627"/>
    </source>
</evidence>
<dbReference type="Pfam" id="PF02627">
    <property type="entry name" value="CMD"/>
    <property type="match status" value="1"/>
</dbReference>
<organism evidence="2">
    <name type="scientific">mine drainage metagenome</name>
    <dbReference type="NCBI Taxonomy" id="410659"/>
    <lineage>
        <taxon>unclassified sequences</taxon>
        <taxon>metagenomes</taxon>
        <taxon>ecological metagenomes</taxon>
    </lineage>
</organism>
<dbReference type="EMBL" id="AUZY01012949">
    <property type="protein sequence ID" value="EQD27133.1"/>
    <property type="molecule type" value="Genomic_DNA"/>
</dbReference>
<dbReference type="PANTHER" id="PTHR33930:SF2">
    <property type="entry name" value="BLR3452 PROTEIN"/>
    <property type="match status" value="1"/>
</dbReference>
<comment type="caution">
    <text evidence="2">The sequence shown here is derived from an EMBL/GenBank/DDBJ whole genome shotgun (WGS) entry which is preliminary data.</text>
</comment>
<dbReference type="InterPro" id="IPR004675">
    <property type="entry name" value="AhpD_core"/>
</dbReference>
<accession>T0Y2A3</accession>
<dbReference type="NCBIfam" id="TIGR00778">
    <property type="entry name" value="ahpD_dom"/>
    <property type="match status" value="1"/>
</dbReference>
<reference evidence="2" key="1">
    <citation type="submission" date="2013-08" db="EMBL/GenBank/DDBJ databases">
        <authorList>
            <person name="Mendez C."/>
            <person name="Richter M."/>
            <person name="Ferrer M."/>
            <person name="Sanchez J."/>
        </authorList>
    </citation>
    <scope>NUCLEOTIDE SEQUENCE</scope>
</reference>
<name>T0Y2A3_9ZZZZ</name>
<dbReference type="AlphaFoldDB" id="T0Y2A3"/>
<gene>
    <name evidence="2" type="ORF">B1B_19276</name>
</gene>
<protein>
    <submittedName>
        <fullName evidence="2">Alkylhydroperoxidase like protein, AhpD family</fullName>
    </submittedName>
</protein>
<dbReference type="InterPro" id="IPR003779">
    <property type="entry name" value="CMD-like"/>
</dbReference>
<sequence>MAFLEMVERKRALDTKTKELIALAAGLVKHCEWCIAYYVKGSNDAGATKEEIFEAA</sequence>
<proteinExistence type="predicted"/>
<keyword evidence="2" id="KW-0560">Oxidoreductase</keyword>
<reference evidence="2" key="2">
    <citation type="journal article" date="2014" name="ISME J.">
        <title>Microbial stratification in low pH oxic and suboxic macroscopic growths along an acid mine drainage.</title>
        <authorList>
            <person name="Mendez-Garcia C."/>
            <person name="Mesa V."/>
            <person name="Sprenger R.R."/>
            <person name="Richter M."/>
            <person name="Diez M.S."/>
            <person name="Solano J."/>
            <person name="Bargiela R."/>
            <person name="Golyshina O.V."/>
            <person name="Manteca A."/>
            <person name="Ramos J.L."/>
            <person name="Gallego J.R."/>
            <person name="Llorente I."/>
            <person name="Martins Dos Santos V.A."/>
            <person name="Jensen O.N."/>
            <person name="Pelaez A.I."/>
            <person name="Sanchez J."/>
            <person name="Ferrer M."/>
        </authorList>
    </citation>
    <scope>NUCLEOTIDE SEQUENCE</scope>
</reference>
<dbReference type="Gene3D" id="1.20.1290.10">
    <property type="entry name" value="AhpD-like"/>
    <property type="match status" value="1"/>
</dbReference>
<dbReference type="GO" id="GO:0051920">
    <property type="term" value="F:peroxiredoxin activity"/>
    <property type="evidence" value="ECO:0007669"/>
    <property type="project" value="InterPro"/>
</dbReference>
<dbReference type="PANTHER" id="PTHR33930">
    <property type="entry name" value="ALKYL HYDROPEROXIDE REDUCTASE AHPD"/>
    <property type="match status" value="1"/>
</dbReference>
<dbReference type="InterPro" id="IPR029032">
    <property type="entry name" value="AhpD-like"/>
</dbReference>
<dbReference type="SUPFAM" id="SSF69118">
    <property type="entry name" value="AhpD-like"/>
    <property type="match status" value="1"/>
</dbReference>
<feature type="domain" description="Carboxymuconolactone decarboxylase-like" evidence="1">
    <location>
        <begin position="6"/>
        <end position="55"/>
    </location>
</feature>